<sequence length="574" mass="65804">MAVNKKDVIKLLEKIAIYLELKAENPFKISAYRKAAQALETDQRSLAEIDDFTKIKGVGKGTATVITQFIETESSETLEELQKEVPEGLIPLLDLPGLGGKKLAKLYQELNITNEQELKEACEQGKVEELSGFGKKTAEKILQTLKDVNNRPDRLPLPLVVPVVKKIESYLAKSNDIEKFQVAGSFRRLRETVKDLDFIIATNSPKKVREYLLELDNITEVVSNGDTKVSIILKEKYPLGVDFRLVKVDEFYTTLHHFTGSKDHNVRLRQLAKEQEKKISEYGVEDLNTGKVETFTSEQAFFESFGLNYIPPEIREDDSEIEKAKDEISLIDRSMIRGDLHMHSTWSDGAESIETMVQNAIEYEYEYIVITDHSKFLRVANGLNEERIKKQREEIDQLNEKYKDIHIFAGIEMDILPDGSLDFDDDVLKQLDFVIASIHSSFNKNQAEIHHRLETALKNPYVDMIAHPTGRLLGKREGYNVDVEWLIDKAQKYNKILELNANPNRLDLASTWVRKAQEKGVRLAINTDAHNLEMLKDMDIGVKAGRRGWLKPENVINTWEITKLQKYIEKNKRN</sequence>
<dbReference type="GO" id="GO:0006281">
    <property type="term" value="P:DNA repair"/>
    <property type="evidence" value="ECO:0007669"/>
    <property type="project" value="UniProtKB-KW"/>
</dbReference>
<dbReference type="CDD" id="cd00141">
    <property type="entry name" value="NT_POLXc"/>
    <property type="match status" value="1"/>
</dbReference>
<organism evidence="25 26">
    <name type="scientific">Saliterribacillus persicus</name>
    <dbReference type="NCBI Taxonomy" id="930114"/>
    <lineage>
        <taxon>Bacteria</taxon>
        <taxon>Bacillati</taxon>
        <taxon>Bacillota</taxon>
        <taxon>Bacilli</taxon>
        <taxon>Bacillales</taxon>
        <taxon>Bacillaceae</taxon>
        <taxon>Saliterribacillus</taxon>
    </lineage>
</organism>
<evidence type="ECO:0000259" key="24">
    <source>
        <dbReference type="SMART" id="SM00483"/>
    </source>
</evidence>
<dbReference type="InterPro" id="IPR027421">
    <property type="entry name" value="DNA_pol_lamdba_lyase_dom_sf"/>
</dbReference>
<dbReference type="InterPro" id="IPR037160">
    <property type="entry name" value="DNA_Pol_thumb_sf"/>
</dbReference>
<dbReference type="GO" id="GO:0003887">
    <property type="term" value="F:DNA-directed DNA polymerase activity"/>
    <property type="evidence" value="ECO:0007669"/>
    <property type="project" value="UniProtKB-KW"/>
</dbReference>
<evidence type="ECO:0000256" key="15">
    <source>
        <dbReference type="ARBA" id="ARBA00023204"/>
    </source>
</evidence>
<gene>
    <name evidence="25" type="ORF">DFR57_10968</name>
</gene>
<dbReference type="EC" id="4.2.99.18" evidence="4"/>
<reference evidence="25 26" key="1">
    <citation type="submission" date="2018-07" db="EMBL/GenBank/DDBJ databases">
        <title>Genomic Encyclopedia of Type Strains, Phase IV (KMG-IV): sequencing the most valuable type-strain genomes for metagenomic binning, comparative biology and taxonomic classification.</title>
        <authorList>
            <person name="Goeker M."/>
        </authorList>
    </citation>
    <scope>NUCLEOTIDE SEQUENCE [LARGE SCALE GENOMIC DNA]</scope>
    <source>
        <strain evidence="25 26">DSM 27696</strain>
    </source>
</reference>
<evidence type="ECO:0000256" key="2">
    <source>
        <dbReference type="ARBA" id="ARBA00004496"/>
    </source>
</evidence>
<comment type="subcellular location">
    <subcellularLocation>
        <location evidence="2">Cytoplasm</location>
    </subcellularLocation>
</comment>
<dbReference type="Gene3D" id="3.30.460.10">
    <property type="entry name" value="Beta Polymerase, domain 2"/>
    <property type="match status" value="1"/>
</dbReference>
<keyword evidence="14" id="KW-0915">Sodium</keyword>
<keyword evidence="8" id="KW-0808">Transferase</keyword>
<dbReference type="GO" id="GO:0005829">
    <property type="term" value="C:cytosol"/>
    <property type="evidence" value="ECO:0007669"/>
    <property type="project" value="TreeGrafter"/>
</dbReference>
<keyword evidence="10" id="KW-0235">DNA replication</keyword>
<dbReference type="InterPro" id="IPR029398">
    <property type="entry name" value="PolB_thumb"/>
</dbReference>
<dbReference type="PANTHER" id="PTHR36928">
    <property type="entry name" value="PHOSPHATASE YCDX-RELATED"/>
    <property type="match status" value="1"/>
</dbReference>
<dbReference type="SMART" id="SM00483">
    <property type="entry name" value="POLXc"/>
    <property type="match status" value="1"/>
</dbReference>
<evidence type="ECO:0000256" key="14">
    <source>
        <dbReference type="ARBA" id="ARBA00023053"/>
    </source>
</evidence>
<feature type="domain" description="Helix-hairpin-helix DNA-binding motif class 1" evidence="22">
    <location>
        <begin position="125"/>
        <end position="144"/>
    </location>
</feature>
<dbReference type="RefSeq" id="WP_114353309.1">
    <property type="nucleotide sequence ID" value="NZ_QPJJ01000009.1"/>
</dbReference>
<evidence type="ECO:0000256" key="8">
    <source>
        <dbReference type="ARBA" id="ARBA00022679"/>
    </source>
</evidence>
<evidence type="ECO:0000256" key="19">
    <source>
        <dbReference type="ARBA" id="ARBA00044678"/>
    </source>
</evidence>
<keyword evidence="13" id="KW-0239">DNA-directed DNA polymerase</keyword>
<keyword evidence="7" id="KW-0237">DNA synthesis</keyword>
<feature type="domain" description="DNA-directed DNA polymerase X" evidence="24">
    <location>
        <begin position="2"/>
        <end position="316"/>
    </location>
</feature>
<protein>
    <recommendedName>
        <fullName evidence="5">DNA polymerase beta</fullName>
        <ecNumber evidence="3">2.7.7.7</ecNumber>
        <ecNumber evidence="4">4.2.99.18</ecNumber>
    </recommendedName>
    <alternativeName>
        <fullName evidence="16">5'-deoxyribose-phosphate lyase</fullName>
    </alternativeName>
    <alternativeName>
        <fullName evidence="17">AP lyase</fullName>
    </alternativeName>
</protein>
<dbReference type="CDD" id="cd07436">
    <property type="entry name" value="PHP_PolX"/>
    <property type="match status" value="1"/>
</dbReference>
<evidence type="ECO:0000256" key="13">
    <source>
        <dbReference type="ARBA" id="ARBA00022932"/>
    </source>
</evidence>
<keyword evidence="15" id="KW-0234">DNA repair</keyword>
<evidence type="ECO:0000256" key="6">
    <source>
        <dbReference type="ARBA" id="ARBA00022481"/>
    </source>
</evidence>
<dbReference type="InterPro" id="IPR022311">
    <property type="entry name" value="PolX-like"/>
</dbReference>
<dbReference type="InterPro" id="IPR047967">
    <property type="entry name" value="PolX_PHP"/>
</dbReference>
<evidence type="ECO:0000256" key="10">
    <source>
        <dbReference type="ARBA" id="ARBA00022705"/>
    </source>
</evidence>
<evidence type="ECO:0000256" key="18">
    <source>
        <dbReference type="ARBA" id="ARBA00044632"/>
    </source>
</evidence>
<evidence type="ECO:0000256" key="21">
    <source>
        <dbReference type="ARBA" id="ARBA00049244"/>
    </source>
</evidence>
<dbReference type="OrthoDB" id="9808747at2"/>
<dbReference type="GO" id="GO:0140078">
    <property type="term" value="F:class I DNA-(apurinic or apyrimidinic site) endonuclease activity"/>
    <property type="evidence" value="ECO:0007669"/>
    <property type="project" value="UniProtKB-EC"/>
</dbReference>
<evidence type="ECO:0000256" key="17">
    <source>
        <dbReference type="ARBA" id="ARBA00035726"/>
    </source>
</evidence>
<dbReference type="FunFam" id="3.20.20.140:FF:000047">
    <property type="entry name" value="PHP domain-containing protein"/>
    <property type="match status" value="1"/>
</dbReference>
<feature type="domain" description="Polymerase/histidinol phosphatase N-terminal" evidence="23">
    <location>
        <begin position="338"/>
        <end position="417"/>
    </location>
</feature>
<dbReference type="AlphaFoldDB" id="A0A368XEE5"/>
<dbReference type="Pfam" id="PF02811">
    <property type="entry name" value="PHP"/>
    <property type="match status" value="1"/>
</dbReference>
<feature type="domain" description="Helix-hairpin-helix DNA-binding motif class 1" evidence="22">
    <location>
        <begin position="50"/>
        <end position="69"/>
    </location>
</feature>
<keyword evidence="9" id="KW-0548">Nucleotidyltransferase</keyword>
<dbReference type="SMART" id="SM00278">
    <property type="entry name" value="HhH1"/>
    <property type="match status" value="3"/>
</dbReference>
<comment type="catalytic activity">
    <reaction evidence="21">
        <text>DNA(n) + a 2'-deoxyribonucleoside 5'-triphosphate = DNA(n+1) + diphosphate</text>
        <dbReference type="Rhea" id="RHEA:22508"/>
        <dbReference type="Rhea" id="RHEA-COMP:17339"/>
        <dbReference type="Rhea" id="RHEA-COMP:17340"/>
        <dbReference type="ChEBI" id="CHEBI:33019"/>
        <dbReference type="ChEBI" id="CHEBI:61560"/>
        <dbReference type="ChEBI" id="CHEBI:173112"/>
        <dbReference type="EC" id="2.7.7.7"/>
    </reaction>
</comment>
<dbReference type="InterPro" id="IPR010996">
    <property type="entry name" value="HHH_MUS81"/>
</dbReference>
<dbReference type="EMBL" id="QPJJ01000009">
    <property type="protein sequence ID" value="RCW66351.1"/>
    <property type="molecule type" value="Genomic_DNA"/>
</dbReference>
<dbReference type="GO" id="GO:0042578">
    <property type="term" value="F:phosphoric ester hydrolase activity"/>
    <property type="evidence" value="ECO:0007669"/>
    <property type="project" value="TreeGrafter"/>
</dbReference>
<dbReference type="InterPro" id="IPR002008">
    <property type="entry name" value="DNA_pol_X_beta-like"/>
</dbReference>
<dbReference type="GO" id="GO:0003677">
    <property type="term" value="F:DNA binding"/>
    <property type="evidence" value="ECO:0007669"/>
    <property type="project" value="InterPro"/>
</dbReference>
<dbReference type="Gene3D" id="1.10.150.20">
    <property type="entry name" value="5' to 3' exonuclease, C-terminal subdomain"/>
    <property type="match status" value="1"/>
</dbReference>
<dbReference type="EC" id="2.7.7.7" evidence="3"/>
<evidence type="ECO:0000313" key="25">
    <source>
        <dbReference type="EMBL" id="RCW66351.1"/>
    </source>
</evidence>
<dbReference type="Gene3D" id="3.30.210.10">
    <property type="entry name" value="DNA polymerase, thumb domain"/>
    <property type="match status" value="1"/>
</dbReference>
<dbReference type="SMART" id="SM00481">
    <property type="entry name" value="POLIIIAc"/>
    <property type="match status" value="1"/>
</dbReference>
<keyword evidence="11" id="KW-0227">DNA damage</keyword>
<dbReference type="NCBIfam" id="NF006375">
    <property type="entry name" value="PRK08609.1"/>
    <property type="match status" value="1"/>
</dbReference>
<dbReference type="InterPro" id="IPR016195">
    <property type="entry name" value="Pol/histidinol_Pase-like"/>
</dbReference>
<evidence type="ECO:0000256" key="1">
    <source>
        <dbReference type="ARBA" id="ARBA00001946"/>
    </source>
</evidence>
<dbReference type="SUPFAM" id="SSF89550">
    <property type="entry name" value="PHP domain-like"/>
    <property type="match status" value="1"/>
</dbReference>
<dbReference type="Proteomes" id="UP000252585">
    <property type="component" value="Unassembled WGS sequence"/>
</dbReference>
<evidence type="ECO:0000259" key="23">
    <source>
        <dbReference type="SMART" id="SM00481"/>
    </source>
</evidence>
<comment type="function">
    <text evidence="20">Repair polymerase that plays a key role in base-excision repair. During this process, the damaged base is excised by specific DNA glycosylases, the DNA backbone is nicked at the abasic site by an apurinic/apyrimidic (AP) endonuclease, and POLB removes 5'-deoxyribose-phosphate from the preincised AP site acting as a 5'-deoxyribose-phosphate lyase (5'-dRP lyase); through its DNA polymerase activity, it adds one nucleotide to the 3' end of the arising single-nucleotide gap. Conducts 'gap-filling' DNA synthesis in a stepwise distributive fashion rather than in a processive fashion as for other DNA polymerases. It is also able to cleave sugar-phosphate bonds 3' to an intact AP site, acting as an AP lyase.</text>
</comment>
<dbReference type="SUPFAM" id="SSF81301">
    <property type="entry name" value="Nucleotidyltransferase"/>
    <property type="match status" value="1"/>
</dbReference>
<dbReference type="InterPro" id="IPR043519">
    <property type="entry name" value="NT_sf"/>
</dbReference>
<evidence type="ECO:0000256" key="12">
    <source>
        <dbReference type="ARBA" id="ARBA00022843"/>
    </source>
</evidence>
<evidence type="ECO:0000313" key="26">
    <source>
        <dbReference type="Proteomes" id="UP000252585"/>
    </source>
</evidence>
<evidence type="ECO:0000256" key="7">
    <source>
        <dbReference type="ARBA" id="ARBA00022634"/>
    </source>
</evidence>
<dbReference type="PIRSF" id="PIRSF005047">
    <property type="entry name" value="UCP005047_YshC"/>
    <property type="match status" value="1"/>
</dbReference>
<comment type="catalytic activity">
    <reaction evidence="19">
        <text>a 5'-end 2'-deoxyribose-2'-deoxyribonucleotide-DNA = (2E,4S)-4-hydroxypenten-2-al-5-phosphate + a 5'-end 5'-phospho-2'-deoxyribonucleoside-DNA + H(+)</text>
        <dbReference type="Rhea" id="RHEA:76255"/>
        <dbReference type="Rhea" id="RHEA-COMP:13180"/>
        <dbReference type="Rhea" id="RHEA-COMP:18657"/>
        <dbReference type="ChEBI" id="CHEBI:15378"/>
        <dbReference type="ChEBI" id="CHEBI:136412"/>
        <dbReference type="ChEBI" id="CHEBI:195194"/>
        <dbReference type="ChEBI" id="CHEBI:195195"/>
    </reaction>
</comment>
<dbReference type="Gene3D" id="1.10.150.110">
    <property type="entry name" value="DNA polymerase beta, N-terminal domain-like"/>
    <property type="match status" value="1"/>
</dbReference>
<dbReference type="InterPro" id="IPR003583">
    <property type="entry name" value="Hlx-hairpin-Hlx_DNA-bd_motif"/>
</dbReference>
<name>A0A368XEE5_9BACI</name>
<feature type="domain" description="Helix-hairpin-helix DNA-binding motif class 1" evidence="22">
    <location>
        <begin position="90"/>
        <end position="109"/>
    </location>
</feature>
<evidence type="ECO:0000256" key="4">
    <source>
        <dbReference type="ARBA" id="ARBA00012720"/>
    </source>
</evidence>
<evidence type="ECO:0000256" key="9">
    <source>
        <dbReference type="ARBA" id="ARBA00022695"/>
    </source>
</evidence>
<keyword evidence="26" id="KW-1185">Reference proteome</keyword>
<keyword evidence="6" id="KW-0488">Methylation</keyword>
<evidence type="ECO:0000256" key="16">
    <source>
        <dbReference type="ARBA" id="ARBA00035717"/>
    </source>
</evidence>
<evidence type="ECO:0000256" key="3">
    <source>
        <dbReference type="ARBA" id="ARBA00012417"/>
    </source>
</evidence>
<dbReference type="Pfam" id="PF14716">
    <property type="entry name" value="HHH_8"/>
    <property type="match status" value="1"/>
</dbReference>
<keyword evidence="12" id="KW-0832">Ubl conjugation</keyword>
<dbReference type="InterPro" id="IPR002054">
    <property type="entry name" value="DNA-dir_DNA_pol_X"/>
</dbReference>
<comment type="caution">
    <text evidence="25">The sequence shown here is derived from an EMBL/GenBank/DDBJ whole genome shotgun (WGS) entry which is preliminary data.</text>
</comment>
<dbReference type="Pfam" id="PF14520">
    <property type="entry name" value="HHH_5"/>
    <property type="match status" value="1"/>
</dbReference>
<dbReference type="InterPro" id="IPR003141">
    <property type="entry name" value="Pol/His_phosphatase_N"/>
</dbReference>
<evidence type="ECO:0000259" key="22">
    <source>
        <dbReference type="SMART" id="SM00278"/>
    </source>
</evidence>
<comment type="cofactor">
    <cofactor evidence="1">
        <name>Mg(2+)</name>
        <dbReference type="ChEBI" id="CHEBI:18420"/>
    </cofactor>
</comment>
<comment type="catalytic activity">
    <reaction evidence="18">
        <text>2'-deoxyribonucleotide-(2'-deoxyribose 5'-phosphate)-2'-deoxyribonucleotide-DNA = a 3'-end 2'-deoxyribonucleotide-(2,3-dehydro-2,3-deoxyribose 5'-phosphate)-DNA + a 5'-end 5'-phospho-2'-deoxyribonucleoside-DNA + H(+)</text>
        <dbReference type="Rhea" id="RHEA:66592"/>
        <dbReference type="Rhea" id="RHEA-COMP:13180"/>
        <dbReference type="Rhea" id="RHEA-COMP:16897"/>
        <dbReference type="Rhea" id="RHEA-COMP:17067"/>
        <dbReference type="ChEBI" id="CHEBI:15378"/>
        <dbReference type="ChEBI" id="CHEBI:136412"/>
        <dbReference type="ChEBI" id="CHEBI:157695"/>
        <dbReference type="ChEBI" id="CHEBI:167181"/>
        <dbReference type="EC" id="4.2.99.18"/>
    </reaction>
</comment>
<proteinExistence type="predicted"/>
<dbReference type="GO" id="GO:0008270">
    <property type="term" value="F:zinc ion binding"/>
    <property type="evidence" value="ECO:0007669"/>
    <property type="project" value="TreeGrafter"/>
</dbReference>
<dbReference type="InterPro" id="IPR004013">
    <property type="entry name" value="PHP_dom"/>
</dbReference>
<dbReference type="Gene3D" id="3.20.20.140">
    <property type="entry name" value="Metal-dependent hydrolases"/>
    <property type="match status" value="1"/>
</dbReference>
<dbReference type="InterPro" id="IPR050243">
    <property type="entry name" value="PHP_phosphatase"/>
</dbReference>
<dbReference type="PRINTS" id="PR00870">
    <property type="entry name" value="DNAPOLXBETA"/>
</dbReference>
<accession>A0A368XEE5</accession>
<evidence type="ECO:0000256" key="5">
    <source>
        <dbReference type="ARBA" id="ARBA00020020"/>
    </source>
</evidence>
<evidence type="ECO:0000256" key="11">
    <source>
        <dbReference type="ARBA" id="ARBA00022763"/>
    </source>
</evidence>
<evidence type="ECO:0000256" key="20">
    <source>
        <dbReference type="ARBA" id="ARBA00045548"/>
    </source>
</evidence>
<dbReference type="PANTHER" id="PTHR36928:SF1">
    <property type="entry name" value="PHOSPHATASE YCDX-RELATED"/>
    <property type="match status" value="1"/>
</dbReference>
<dbReference type="Pfam" id="PF14791">
    <property type="entry name" value="DNA_pol_B_thumb"/>
    <property type="match status" value="1"/>
</dbReference>
<dbReference type="SUPFAM" id="SSF47802">
    <property type="entry name" value="DNA polymerase beta, N-terminal domain-like"/>
    <property type="match status" value="1"/>
</dbReference>